<evidence type="ECO:0000313" key="1">
    <source>
        <dbReference type="EMBL" id="RDB30556.1"/>
    </source>
</evidence>
<comment type="caution">
    <text evidence="1">The sequence shown here is derived from an EMBL/GenBank/DDBJ whole genome shotgun (WGS) entry which is preliminary data.</text>
</comment>
<keyword evidence="2" id="KW-1185">Reference proteome</keyword>
<dbReference type="OrthoDB" id="3267648at2759"/>
<evidence type="ECO:0000313" key="2">
    <source>
        <dbReference type="Proteomes" id="UP000076154"/>
    </source>
</evidence>
<organism evidence="1 2">
    <name type="scientific">Hypsizygus marmoreus</name>
    <name type="common">White beech mushroom</name>
    <name type="synonym">Agaricus marmoreus</name>
    <dbReference type="NCBI Taxonomy" id="39966"/>
    <lineage>
        <taxon>Eukaryota</taxon>
        <taxon>Fungi</taxon>
        <taxon>Dikarya</taxon>
        <taxon>Basidiomycota</taxon>
        <taxon>Agaricomycotina</taxon>
        <taxon>Agaricomycetes</taxon>
        <taxon>Agaricomycetidae</taxon>
        <taxon>Agaricales</taxon>
        <taxon>Tricholomatineae</taxon>
        <taxon>Lyophyllaceae</taxon>
        <taxon>Hypsizygus</taxon>
    </lineage>
</organism>
<dbReference type="InParanoid" id="A0A369KI01"/>
<dbReference type="InterPro" id="IPR032675">
    <property type="entry name" value="LRR_dom_sf"/>
</dbReference>
<dbReference type="Gene3D" id="3.80.10.10">
    <property type="entry name" value="Ribonuclease Inhibitor"/>
    <property type="match status" value="1"/>
</dbReference>
<dbReference type="EMBL" id="LUEZ02000005">
    <property type="protein sequence ID" value="RDB30556.1"/>
    <property type="molecule type" value="Genomic_DNA"/>
</dbReference>
<name>A0A369KI01_HYPMA</name>
<dbReference type="AlphaFoldDB" id="A0A369KI01"/>
<accession>A0A369KI01</accession>
<reference evidence="1" key="1">
    <citation type="submission" date="2018-04" db="EMBL/GenBank/DDBJ databases">
        <title>Whole genome sequencing of Hypsizygus marmoreus.</title>
        <authorList>
            <person name="Choi I.-G."/>
            <person name="Min B."/>
            <person name="Kim J.-G."/>
            <person name="Kim S."/>
            <person name="Oh Y.-L."/>
            <person name="Kong W.-S."/>
            <person name="Park H."/>
            <person name="Jeong J."/>
            <person name="Song E.-S."/>
        </authorList>
    </citation>
    <scope>NUCLEOTIDE SEQUENCE [LARGE SCALE GENOMIC DNA]</scope>
    <source>
        <strain evidence="1">51987-8</strain>
    </source>
</reference>
<protein>
    <submittedName>
        <fullName evidence="1">Uncharacterized protein</fullName>
    </submittedName>
</protein>
<dbReference type="Proteomes" id="UP000076154">
    <property type="component" value="Unassembled WGS sequence"/>
</dbReference>
<sequence>MRGLLFKRARMLLASHRCLFTEPNVNNVLISSTLAGRVPFHKSIHSTYNTPGSFTTKVAFSLPPKTFITPPTTTGHPSDVKHTLVVYLEGAYPLSRTYAYEGPRYVPDEFDETLQSQPSVSKYADMKLFTEHLKDVVAKDGTSTPPIDMVRLLGTEADEKAIWEALEGLRPRHLEIFCGVDEECDLEGLDALNPPWPLESITLRGAAFFFVQNIFPKACASISSLTLDDCYSMLFAPPGGSDRLRNLTIIGNNAADMFIKLCGANARVSETLESLRLESTENDYAHDLEPADFKRALKGCNALKSLELVLGDDLAFEDTCTDIPQSLPRGLEELHIRGAPSMANDIASWKSAAADPQWLPQLKTLSFRLGDHDLEQAAIMAREFLDILSANRPHLRVIDAE</sequence>
<gene>
    <name evidence="1" type="ORF">Hypma_007146</name>
</gene>
<proteinExistence type="predicted"/>